<dbReference type="InterPro" id="IPR001452">
    <property type="entry name" value="SH3_domain"/>
</dbReference>
<feature type="region of interest" description="Disordered" evidence="40">
    <location>
        <begin position="515"/>
        <end position="543"/>
    </location>
</feature>
<dbReference type="CDD" id="cd09539">
    <property type="entry name" value="SAM_TNK-like"/>
    <property type="match status" value="1"/>
</dbReference>
<dbReference type="Pfam" id="PF07714">
    <property type="entry name" value="PK_Tyr_Ser-Thr"/>
    <property type="match status" value="1"/>
</dbReference>
<feature type="domain" description="UBA" evidence="43">
    <location>
        <begin position="977"/>
        <end position="1017"/>
    </location>
</feature>
<dbReference type="PANTHER" id="PTHR24418">
    <property type="entry name" value="TYROSINE-PROTEIN KINASE"/>
    <property type="match status" value="1"/>
</dbReference>
<dbReference type="InterPro" id="IPR015940">
    <property type="entry name" value="UBA"/>
</dbReference>
<evidence type="ECO:0000256" key="35">
    <source>
        <dbReference type="ARBA" id="ARBA00060742"/>
    </source>
</evidence>
<evidence type="ECO:0000256" key="3">
    <source>
        <dbReference type="ARBA" id="ARBA00004132"/>
    </source>
</evidence>
<dbReference type="InterPro" id="IPR001245">
    <property type="entry name" value="Ser-Thr/Tyr_kinase_cat_dom"/>
</dbReference>
<keyword evidence="22" id="KW-0967">Endosome</keyword>
<evidence type="ECO:0000313" key="44">
    <source>
        <dbReference type="EMBL" id="KAK5644335.1"/>
    </source>
</evidence>
<dbReference type="GO" id="GO:0005768">
    <property type="term" value="C:endosome"/>
    <property type="evidence" value="ECO:0007669"/>
    <property type="project" value="UniProtKB-SubCell"/>
</dbReference>
<dbReference type="InterPro" id="IPR017441">
    <property type="entry name" value="Protein_kinase_ATP_BS"/>
</dbReference>
<evidence type="ECO:0000256" key="31">
    <source>
        <dbReference type="ARBA" id="ARBA00023242"/>
    </source>
</evidence>
<evidence type="ECO:0000256" key="23">
    <source>
        <dbReference type="ARBA" id="ARBA00022777"/>
    </source>
</evidence>
<dbReference type="GO" id="GO:0005524">
    <property type="term" value="F:ATP binding"/>
    <property type="evidence" value="ECO:0007669"/>
    <property type="project" value="UniProtKB-UniRule"/>
</dbReference>
<dbReference type="FunFam" id="4.10.680.10:FF:000001">
    <property type="entry name" value="activated CDC42 kinase 1 isoform X1"/>
    <property type="match status" value="1"/>
</dbReference>
<evidence type="ECO:0000256" key="34">
    <source>
        <dbReference type="ARBA" id="ARBA00048679"/>
    </source>
</evidence>
<comment type="subcellular location">
    <subcellularLocation>
        <location evidence="8">Cell junction</location>
        <location evidence="8">Adherens junction</location>
    </subcellularLocation>
    <subcellularLocation>
        <location evidence="6">Cell membrane</location>
    </subcellularLocation>
    <subcellularLocation>
        <location evidence="7">Cytoplasm</location>
        <location evidence="7">Cytosol</location>
    </subcellularLocation>
    <subcellularLocation>
        <location evidence="5">Cytoplasmic vesicle membrane</location>
        <topology evidence="5">Peripheral membrane protein</topology>
        <orientation evidence="5">Cytoplasmic side</orientation>
    </subcellularLocation>
    <subcellularLocation>
        <location evidence="3">Cytoplasmic vesicle</location>
        <location evidence="3">Clathrin-coated vesicle</location>
    </subcellularLocation>
    <subcellularLocation>
        <location evidence="4">Endosome</location>
    </subcellularLocation>
    <subcellularLocation>
        <location evidence="9">Membrane</location>
        <location evidence="9">Clathrin-coated pit</location>
    </subcellularLocation>
    <subcellularLocation>
        <location evidence="2">Nucleus</location>
    </subcellularLocation>
</comment>
<dbReference type="Proteomes" id="UP001329430">
    <property type="component" value="Chromosome 4"/>
</dbReference>
<evidence type="ECO:0000256" key="16">
    <source>
        <dbReference type="ARBA" id="ARBA00022527"/>
    </source>
</evidence>
<dbReference type="GO" id="GO:0030659">
    <property type="term" value="C:cytoplasmic vesicle membrane"/>
    <property type="evidence" value="ECO:0007669"/>
    <property type="project" value="UniProtKB-SubCell"/>
</dbReference>
<accession>A0AAN7V985</accession>
<dbReference type="GO" id="GO:0005634">
    <property type="term" value="C:nucleus"/>
    <property type="evidence" value="ECO:0007669"/>
    <property type="project" value="UniProtKB-SubCell"/>
</dbReference>
<evidence type="ECO:0000256" key="36">
    <source>
        <dbReference type="ARBA" id="ARBA00072244"/>
    </source>
</evidence>
<dbReference type="GO" id="GO:0005886">
    <property type="term" value="C:plasma membrane"/>
    <property type="evidence" value="ECO:0007669"/>
    <property type="project" value="UniProtKB-SubCell"/>
</dbReference>
<evidence type="ECO:0000256" key="2">
    <source>
        <dbReference type="ARBA" id="ARBA00004123"/>
    </source>
</evidence>
<evidence type="ECO:0000256" key="38">
    <source>
        <dbReference type="PROSITE-ProRule" id="PRU00192"/>
    </source>
</evidence>
<evidence type="ECO:0000256" key="30">
    <source>
        <dbReference type="ARBA" id="ARBA00023176"/>
    </source>
</evidence>
<evidence type="ECO:0000256" key="7">
    <source>
        <dbReference type="ARBA" id="ARBA00004514"/>
    </source>
</evidence>
<evidence type="ECO:0000256" key="11">
    <source>
        <dbReference type="ARBA" id="ARBA00012513"/>
    </source>
</evidence>
<dbReference type="InterPro" id="IPR050198">
    <property type="entry name" value="Non-receptor_tyrosine_kinases"/>
</dbReference>
<evidence type="ECO:0000256" key="40">
    <source>
        <dbReference type="SAM" id="MobiDB-lite"/>
    </source>
</evidence>
<dbReference type="InterPro" id="IPR049587">
    <property type="entry name" value="TNK-like_SAM"/>
</dbReference>
<keyword evidence="23" id="KW-0418">Kinase</keyword>
<evidence type="ECO:0000256" key="15">
    <source>
        <dbReference type="ARBA" id="ARBA00022490"/>
    </source>
</evidence>
<sequence length="1017" mass="114737">MSEEGLQWLYEVLENVQLLQFLATIRDDLQITRLEHFDYVQPQDLEKIGLSKPGARRLLDAIKKRKAQQWKKNILTKLIPSGSKPLTNKKHVDTLSSSLTCLIQEKDVTLSIKLGDGSFGVVRRGEWSSPTEQILPVAVKILKADALAQPEVFHDFIKEVQSMHTLSHLNLIRLYGVVLSQPMMMVTELAPLGSLLDCLRKECQHTPLPLLCEYAAQVATGMAYLESKRFLHRDLACRNILLAAKDKVKIGDFGLMRALPQEEDCYVMTEHKKVPFPWCAPESLRYRQFSHASDAWMFGVTVWEMFTFGEEPWVGLGGSEILRKIDRENERLHRPEACSTVIYNILLKCWLKSPQERPTFATMRDLFRKAMPSVMRALSRQDEPDRLEVHVGDSIAIIDGQADAYWWKGQNQRTFDIGLFPRCLVDAQRPVCPEDISKPLKNSLIHTGHGSAFGESWGSPEYIDDVYLKNPMAPPDAIGVDLDRTSLQRSSYHDKVKKSYSTPFRNSEKQFHYRKLEVTGKASKSKPRRPPQPKLNNNSHKDELLIDISPDELGSNLQLPNSVQVSPRSVSLLDEPIDIPQEDFWPDDSLSVCSGPATFPQTPTYLNTLDLDVNNLVRQDDPFDTSRIDTNVNRYNSNLTLQPSQNGLQTSNTLPSYSEVLKNNVTATPLYNIENLSPSKNATVNSSTYIVDDSLIKEFEKTLSLGKNPNIATLAPPPQSSKMQQKQTRSVYESHYGQTNNLRPVSVSSSSSNIYPKNTNATNVINNAMKCNTNLYGSTKSCNITDPQKFSNLQYNKISEFGEFKSNRPLVQTDRINNLQGYQNGGLSSLYGNTSSMYNAQCEPYRSQNVGNNISSIYNTSESLYNNVLPNQRLYSDVAENVYSEIPENVYSSVPDELLKPHRPAPPSPLVVLGQPLSMQQIQRKIQQGQLSADAERLMTPEFRNNKISRVRDEVPDVETDHCLSVLQSCGWDVSGTVKTIKIDKLLRLGVATRQQCEAALQRTNWNVELAASSIFD</sequence>
<name>A0AAN7V985_9COLE</name>
<dbReference type="InterPro" id="IPR037085">
    <property type="entry name" value="Cdc42-bd-like_dom_sf"/>
</dbReference>
<keyword evidence="31" id="KW-0539">Nucleus</keyword>
<keyword evidence="12 38" id="KW-0728">SH3 domain</keyword>
<evidence type="ECO:0000256" key="20">
    <source>
        <dbReference type="ARBA" id="ARBA00022723"/>
    </source>
</evidence>
<evidence type="ECO:0000256" key="29">
    <source>
        <dbReference type="ARBA" id="ARBA00023137"/>
    </source>
</evidence>
<evidence type="ECO:0000256" key="17">
    <source>
        <dbReference type="ARBA" id="ARBA00022553"/>
    </source>
</evidence>
<evidence type="ECO:0000256" key="33">
    <source>
        <dbReference type="ARBA" id="ARBA00047899"/>
    </source>
</evidence>
<dbReference type="InterPro" id="IPR020635">
    <property type="entry name" value="Tyr_kinase_cat_dom"/>
</dbReference>
<evidence type="ECO:0000256" key="32">
    <source>
        <dbReference type="ARBA" id="ARBA00023329"/>
    </source>
</evidence>
<evidence type="ECO:0000256" key="19">
    <source>
        <dbReference type="ARBA" id="ARBA00022679"/>
    </source>
</evidence>
<evidence type="ECO:0000256" key="5">
    <source>
        <dbReference type="ARBA" id="ARBA00004180"/>
    </source>
</evidence>
<dbReference type="PROSITE" id="PS50002">
    <property type="entry name" value="SH3"/>
    <property type="match status" value="1"/>
</dbReference>
<dbReference type="PROSITE" id="PS00109">
    <property type="entry name" value="PROTEIN_KINASE_TYR"/>
    <property type="match status" value="1"/>
</dbReference>
<dbReference type="FunFam" id="3.30.200.20:FF:000107">
    <property type="entry name" value="Putative activated CDC42 kinase 1"/>
    <property type="match status" value="1"/>
</dbReference>
<comment type="catalytic activity">
    <reaction evidence="34">
        <text>L-seryl-[protein] + ATP = O-phospho-L-seryl-[protein] + ADP + H(+)</text>
        <dbReference type="Rhea" id="RHEA:17989"/>
        <dbReference type="Rhea" id="RHEA-COMP:9863"/>
        <dbReference type="Rhea" id="RHEA-COMP:11604"/>
        <dbReference type="ChEBI" id="CHEBI:15378"/>
        <dbReference type="ChEBI" id="CHEBI:29999"/>
        <dbReference type="ChEBI" id="CHEBI:30616"/>
        <dbReference type="ChEBI" id="CHEBI:83421"/>
        <dbReference type="ChEBI" id="CHEBI:456216"/>
        <dbReference type="EC" id="2.7.11.1"/>
    </reaction>
</comment>
<evidence type="ECO:0000256" key="10">
    <source>
        <dbReference type="ARBA" id="ARBA00011903"/>
    </source>
</evidence>
<keyword evidence="17" id="KW-0597">Phosphoprotein</keyword>
<dbReference type="InterPro" id="IPR008266">
    <property type="entry name" value="Tyr_kinase_AS"/>
</dbReference>
<reference evidence="44 45" key="1">
    <citation type="journal article" date="2024" name="Insects">
        <title>An Improved Chromosome-Level Genome Assembly of the Firefly Pyrocoelia pectoralis.</title>
        <authorList>
            <person name="Fu X."/>
            <person name="Meyer-Rochow V.B."/>
            <person name="Ballantyne L."/>
            <person name="Zhu X."/>
        </authorList>
    </citation>
    <scope>NUCLEOTIDE SEQUENCE [LARGE SCALE GENOMIC DNA]</scope>
    <source>
        <strain evidence="44">XCY_ONT2</strain>
    </source>
</reference>
<keyword evidence="28" id="KW-0472">Membrane</keyword>
<evidence type="ECO:0000256" key="39">
    <source>
        <dbReference type="PROSITE-ProRule" id="PRU10141"/>
    </source>
</evidence>
<dbReference type="SUPFAM" id="SSF50044">
    <property type="entry name" value="SH3-domain"/>
    <property type="match status" value="1"/>
</dbReference>
<keyword evidence="16" id="KW-0723">Serine/threonine-protein kinase</keyword>
<dbReference type="SUPFAM" id="SSF56112">
    <property type="entry name" value="Protein kinase-like (PK-like)"/>
    <property type="match status" value="1"/>
</dbReference>
<evidence type="ECO:0000256" key="27">
    <source>
        <dbReference type="ARBA" id="ARBA00022949"/>
    </source>
</evidence>
<dbReference type="CDD" id="cd14328">
    <property type="entry name" value="UBA_TNK1"/>
    <property type="match status" value="1"/>
</dbReference>
<keyword evidence="15" id="KW-0963">Cytoplasm</keyword>
<dbReference type="Pfam" id="PF09027">
    <property type="entry name" value="GTPase_binding"/>
    <property type="match status" value="1"/>
</dbReference>
<comment type="similarity">
    <text evidence="35">Belongs to the protein kinase superfamily. Tyr protein kinase family.</text>
</comment>
<dbReference type="InterPro" id="IPR055175">
    <property type="entry name" value="ACK/TNK-like_SAM"/>
</dbReference>
<dbReference type="FunFam" id="1.10.510.10:FF:000080">
    <property type="entry name" value="Putative activated CDC42 kinase 1"/>
    <property type="match status" value="1"/>
</dbReference>
<feature type="domain" description="SH3" evidence="41">
    <location>
        <begin position="370"/>
        <end position="430"/>
    </location>
</feature>
<proteinExistence type="inferred from homology"/>
<keyword evidence="26" id="KW-0832">Ubl conjugation</keyword>
<keyword evidence="13" id="KW-1003">Cell membrane</keyword>
<keyword evidence="20" id="KW-0479">Metal-binding</keyword>
<evidence type="ECO:0000256" key="28">
    <source>
        <dbReference type="ARBA" id="ARBA00023136"/>
    </source>
</evidence>
<dbReference type="GO" id="GO:0046872">
    <property type="term" value="F:metal ion binding"/>
    <property type="evidence" value="ECO:0007669"/>
    <property type="project" value="UniProtKB-KW"/>
</dbReference>
<dbReference type="EC" id="2.7.11.1" evidence="11"/>
<dbReference type="PROSITE" id="PS50030">
    <property type="entry name" value="UBA"/>
    <property type="match status" value="1"/>
</dbReference>
<dbReference type="GO" id="GO:0004674">
    <property type="term" value="F:protein serine/threonine kinase activity"/>
    <property type="evidence" value="ECO:0007669"/>
    <property type="project" value="UniProtKB-KW"/>
</dbReference>
<dbReference type="EMBL" id="JAVRBK010000004">
    <property type="protein sequence ID" value="KAK5644335.1"/>
    <property type="molecule type" value="Genomic_DNA"/>
</dbReference>
<keyword evidence="14" id="KW-0488">Methylation</keyword>
<keyword evidence="18" id="KW-0254">Endocytosis</keyword>
<organism evidence="44 45">
    <name type="scientific">Pyrocoelia pectoralis</name>
    <dbReference type="NCBI Taxonomy" id="417401"/>
    <lineage>
        <taxon>Eukaryota</taxon>
        <taxon>Metazoa</taxon>
        <taxon>Ecdysozoa</taxon>
        <taxon>Arthropoda</taxon>
        <taxon>Hexapoda</taxon>
        <taxon>Insecta</taxon>
        <taxon>Pterygota</taxon>
        <taxon>Neoptera</taxon>
        <taxon>Endopterygota</taxon>
        <taxon>Coleoptera</taxon>
        <taxon>Polyphaga</taxon>
        <taxon>Elateriformia</taxon>
        <taxon>Elateroidea</taxon>
        <taxon>Lampyridae</taxon>
        <taxon>Lampyrinae</taxon>
        <taxon>Pyrocoelia</taxon>
    </lineage>
</organism>
<comment type="catalytic activity">
    <reaction evidence="33">
        <text>L-threonyl-[protein] + ATP = O-phospho-L-threonyl-[protein] + ADP + H(+)</text>
        <dbReference type="Rhea" id="RHEA:46608"/>
        <dbReference type="Rhea" id="RHEA-COMP:11060"/>
        <dbReference type="Rhea" id="RHEA-COMP:11605"/>
        <dbReference type="ChEBI" id="CHEBI:15378"/>
        <dbReference type="ChEBI" id="CHEBI:30013"/>
        <dbReference type="ChEBI" id="CHEBI:30616"/>
        <dbReference type="ChEBI" id="CHEBI:61977"/>
        <dbReference type="ChEBI" id="CHEBI:456216"/>
        <dbReference type="EC" id="2.7.11.1"/>
    </reaction>
</comment>
<dbReference type="PROSITE" id="PS50011">
    <property type="entry name" value="PROTEIN_KINASE_DOM"/>
    <property type="match status" value="1"/>
</dbReference>
<dbReference type="AlphaFoldDB" id="A0AAN7V985"/>
<dbReference type="SMART" id="SM00165">
    <property type="entry name" value="UBA"/>
    <property type="match status" value="1"/>
</dbReference>
<dbReference type="Gene3D" id="1.10.510.10">
    <property type="entry name" value="Transferase(Phosphotransferase) domain 1"/>
    <property type="match status" value="1"/>
</dbReference>
<comment type="cofactor">
    <cofactor evidence="1">
        <name>Mg(2+)</name>
        <dbReference type="ChEBI" id="CHEBI:18420"/>
    </cofactor>
</comment>
<dbReference type="GO" id="GO:0006897">
    <property type="term" value="P:endocytosis"/>
    <property type="evidence" value="ECO:0007669"/>
    <property type="project" value="UniProtKB-KW"/>
</dbReference>
<comment type="caution">
    <text evidence="44">The sequence shown here is derived from an EMBL/GenBank/DDBJ whole genome shotgun (WGS) entry which is preliminary data.</text>
</comment>
<dbReference type="Gene3D" id="1.10.8.10">
    <property type="entry name" value="DNA helicase RuvA subunit, C-terminal domain"/>
    <property type="match status" value="1"/>
</dbReference>
<keyword evidence="32" id="KW-0968">Cytoplasmic vesicle</keyword>
<evidence type="ECO:0000256" key="21">
    <source>
        <dbReference type="ARBA" id="ARBA00022741"/>
    </source>
</evidence>
<evidence type="ECO:0000256" key="8">
    <source>
        <dbReference type="ARBA" id="ARBA00004536"/>
    </source>
</evidence>
<dbReference type="Pfam" id="PF22931">
    <property type="entry name" value="SAM_TNK"/>
    <property type="match status" value="1"/>
</dbReference>
<evidence type="ECO:0000259" key="42">
    <source>
        <dbReference type="PROSITE" id="PS50011"/>
    </source>
</evidence>
<evidence type="ECO:0000256" key="24">
    <source>
        <dbReference type="ARBA" id="ARBA00022840"/>
    </source>
</evidence>
<feature type="domain" description="Protein kinase" evidence="42">
    <location>
        <begin position="108"/>
        <end position="374"/>
    </location>
</feature>
<evidence type="ECO:0000313" key="45">
    <source>
        <dbReference type="Proteomes" id="UP001329430"/>
    </source>
</evidence>
<dbReference type="PRINTS" id="PR00109">
    <property type="entry name" value="TYRKINASE"/>
</dbReference>
<protein>
    <recommendedName>
        <fullName evidence="36">Activated CDC42 kinase 1</fullName>
        <ecNumber evidence="10">2.7.10.2</ecNumber>
        <ecNumber evidence="11">2.7.11.1</ecNumber>
    </recommendedName>
    <alternativeName>
        <fullName evidence="37">Tyrosine kinase non-receptor protein 2</fullName>
    </alternativeName>
</protein>
<dbReference type="SMART" id="SM00219">
    <property type="entry name" value="TyrKc"/>
    <property type="match status" value="1"/>
</dbReference>
<dbReference type="GO" id="GO:0030136">
    <property type="term" value="C:clathrin-coated vesicle"/>
    <property type="evidence" value="ECO:0007669"/>
    <property type="project" value="UniProtKB-SubCell"/>
</dbReference>
<keyword evidence="25" id="KW-0460">Magnesium</keyword>
<dbReference type="InterPro" id="IPR000719">
    <property type="entry name" value="Prot_kinase_dom"/>
</dbReference>
<dbReference type="GO" id="GO:0004715">
    <property type="term" value="F:non-membrane spanning protein tyrosine kinase activity"/>
    <property type="evidence" value="ECO:0007669"/>
    <property type="project" value="UniProtKB-EC"/>
</dbReference>
<evidence type="ECO:0000256" key="26">
    <source>
        <dbReference type="ARBA" id="ARBA00022843"/>
    </source>
</evidence>
<keyword evidence="45" id="KW-1185">Reference proteome</keyword>
<dbReference type="PROSITE" id="PS00107">
    <property type="entry name" value="PROTEIN_KINASE_ATP"/>
    <property type="match status" value="1"/>
</dbReference>
<keyword evidence="21 39" id="KW-0547">Nucleotide-binding</keyword>
<evidence type="ECO:0000259" key="41">
    <source>
        <dbReference type="PROSITE" id="PS50002"/>
    </source>
</evidence>
<evidence type="ECO:0000256" key="1">
    <source>
        <dbReference type="ARBA" id="ARBA00001946"/>
    </source>
</evidence>
<evidence type="ECO:0000256" key="14">
    <source>
        <dbReference type="ARBA" id="ARBA00022481"/>
    </source>
</evidence>
<keyword evidence="24 39" id="KW-0067">ATP-binding</keyword>
<keyword evidence="27" id="KW-0965">Cell junction</keyword>
<dbReference type="GO" id="GO:0005905">
    <property type="term" value="C:clathrin-coated pit"/>
    <property type="evidence" value="ECO:0007669"/>
    <property type="project" value="UniProtKB-SubCell"/>
</dbReference>
<dbReference type="Gene3D" id="3.30.200.20">
    <property type="entry name" value="Phosphorylase Kinase, domain 1"/>
    <property type="match status" value="1"/>
</dbReference>
<evidence type="ECO:0000256" key="13">
    <source>
        <dbReference type="ARBA" id="ARBA00022475"/>
    </source>
</evidence>
<evidence type="ECO:0000256" key="12">
    <source>
        <dbReference type="ARBA" id="ARBA00022443"/>
    </source>
</evidence>
<dbReference type="InterPro" id="IPR011009">
    <property type="entry name" value="Kinase-like_dom_sf"/>
</dbReference>
<feature type="binding site" evidence="39">
    <location>
        <position position="140"/>
    </location>
    <ligand>
        <name>ATP</name>
        <dbReference type="ChEBI" id="CHEBI:30616"/>
    </ligand>
</feature>
<evidence type="ECO:0000256" key="6">
    <source>
        <dbReference type="ARBA" id="ARBA00004236"/>
    </source>
</evidence>
<evidence type="ECO:0000256" key="18">
    <source>
        <dbReference type="ARBA" id="ARBA00022583"/>
    </source>
</evidence>
<keyword evidence="30" id="KW-0168">Coated pit</keyword>
<evidence type="ECO:0000259" key="43">
    <source>
        <dbReference type="PROSITE" id="PS50030"/>
    </source>
</evidence>
<evidence type="ECO:0000256" key="25">
    <source>
        <dbReference type="ARBA" id="ARBA00022842"/>
    </source>
</evidence>
<dbReference type="GO" id="GO:0002009">
    <property type="term" value="P:morphogenesis of an epithelium"/>
    <property type="evidence" value="ECO:0007669"/>
    <property type="project" value="UniProtKB-ARBA"/>
</dbReference>
<dbReference type="InterPro" id="IPR015116">
    <property type="entry name" value="Cdc42-bd-like"/>
</dbReference>
<dbReference type="EC" id="2.7.10.2" evidence="10"/>
<keyword evidence="19" id="KW-0808">Transferase</keyword>
<dbReference type="GO" id="GO:0005829">
    <property type="term" value="C:cytosol"/>
    <property type="evidence" value="ECO:0007669"/>
    <property type="project" value="UniProtKB-SubCell"/>
</dbReference>
<evidence type="ECO:0000256" key="37">
    <source>
        <dbReference type="ARBA" id="ARBA00077194"/>
    </source>
</evidence>
<evidence type="ECO:0000256" key="22">
    <source>
        <dbReference type="ARBA" id="ARBA00022753"/>
    </source>
</evidence>
<evidence type="ECO:0000256" key="4">
    <source>
        <dbReference type="ARBA" id="ARBA00004177"/>
    </source>
</evidence>
<dbReference type="InterPro" id="IPR036028">
    <property type="entry name" value="SH3-like_dom_sf"/>
</dbReference>
<dbReference type="CDD" id="cd05040">
    <property type="entry name" value="PTKc_Ack_like"/>
    <property type="match status" value="1"/>
</dbReference>
<dbReference type="Gene3D" id="4.10.680.10">
    <property type="entry name" value="Cdc42-like binding domain"/>
    <property type="match status" value="1"/>
</dbReference>
<keyword evidence="29" id="KW-0829">Tyrosine-protein kinase</keyword>
<dbReference type="GO" id="GO:0005912">
    <property type="term" value="C:adherens junction"/>
    <property type="evidence" value="ECO:0007669"/>
    <property type="project" value="UniProtKB-SubCell"/>
</dbReference>
<gene>
    <name evidence="44" type="ORF">RI129_005635</name>
</gene>
<evidence type="ECO:0000256" key="9">
    <source>
        <dbReference type="ARBA" id="ARBA00004600"/>
    </source>
</evidence>